<dbReference type="Pfam" id="PF16489">
    <property type="entry name" value="GAIN"/>
    <property type="match status" value="1"/>
</dbReference>
<dbReference type="EMBL" id="JAHUTI010069581">
    <property type="protein sequence ID" value="MED6254549.1"/>
    <property type="molecule type" value="Genomic_DNA"/>
</dbReference>
<sequence length="124" mass="14042">MIQLVDLLDVQLRNLTPGGKDSAARSLNKLQKRERSCRFYVQAMVETVNNLLQPQAQAAWRALSTGEQLRAATMLLDTVEQGAFVLADNLLKTDIVQENTDNIRLRLYVGFTCSLDRMYLLELV</sequence>
<keyword evidence="2" id="KW-0675">Receptor</keyword>
<dbReference type="InterPro" id="IPR032471">
    <property type="entry name" value="AGRL2-4_GAIN_subdom_A"/>
</dbReference>
<protein>
    <submittedName>
        <fullName evidence="2">Adhesion G protein-coupled receptor L3</fullName>
    </submittedName>
</protein>
<dbReference type="Gene3D" id="1.25.40.610">
    <property type="match status" value="1"/>
</dbReference>
<accession>A0ABU7BY59</accession>
<evidence type="ECO:0000313" key="3">
    <source>
        <dbReference type="Proteomes" id="UP001345963"/>
    </source>
</evidence>
<comment type="caution">
    <text evidence="2">The sequence shown here is derived from an EMBL/GenBank/DDBJ whole genome shotgun (WGS) entry which is preliminary data.</text>
</comment>
<evidence type="ECO:0000313" key="2">
    <source>
        <dbReference type="EMBL" id="MED6254549.1"/>
    </source>
</evidence>
<reference evidence="2 3" key="1">
    <citation type="submission" date="2021-07" db="EMBL/GenBank/DDBJ databases">
        <authorList>
            <person name="Palmer J.M."/>
        </authorList>
    </citation>
    <scope>NUCLEOTIDE SEQUENCE [LARGE SCALE GENOMIC DNA]</scope>
    <source>
        <strain evidence="2 3">AT_MEX2019</strain>
        <tissue evidence="2">Muscle</tissue>
    </source>
</reference>
<dbReference type="Proteomes" id="UP001345963">
    <property type="component" value="Unassembled WGS sequence"/>
</dbReference>
<feature type="domain" description="AGRL2-4 GAIN subdomain A" evidence="1">
    <location>
        <begin position="3"/>
        <end position="87"/>
    </location>
</feature>
<organism evidence="2 3">
    <name type="scientific">Ataeniobius toweri</name>
    <dbReference type="NCBI Taxonomy" id="208326"/>
    <lineage>
        <taxon>Eukaryota</taxon>
        <taxon>Metazoa</taxon>
        <taxon>Chordata</taxon>
        <taxon>Craniata</taxon>
        <taxon>Vertebrata</taxon>
        <taxon>Euteleostomi</taxon>
        <taxon>Actinopterygii</taxon>
        <taxon>Neopterygii</taxon>
        <taxon>Teleostei</taxon>
        <taxon>Neoteleostei</taxon>
        <taxon>Acanthomorphata</taxon>
        <taxon>Ovalentaria</taxon>
        <taxon>Atherinomorphae</taxon>
        <taxon>Cyprinodontiformes</taxon>
        <taxon>Goodeidae</taxon>
        <taxon>Ataeniobius</taxon>
    </lineage>
</organism>
<evidence type="ECO:0000259" key="1">
    <source>
        <dbReference type="Pfam" id="PF16489"/>
    </source>
</evidence>
<gene>
    <name evidence="2" type="primary">ADGRL3_3</name>
    <name evidence="2" type="ORF">ATANTOWER_028971</name>
</gene>
<proteinExistence type="predicted"/>
<keyword evidence="3" id="KW-1185">Reference proteome</keyword>
<name>A0ABU7BY59_9TELE</name>